<reference evidence="1 2" key="1">
    <citation type="submission" date="2019-05" db="EMBL/GenBank/DDBJ databases">
        <title>Another draft genome of Portunus trituberculatus and its Hox gene families provides insights of decapod evolution.</title>
        <authorList>
            <person name="Jeong J.-H."/>
            <person name="Song I."/>
            <person name="Kim S."/>
            <person name="Choi T."/>
            <person name="Kim D."/>
            <person name="Ryu S."/>
            <person name="Kim W."/>
        </authorList>
    </citation>
    <scope>NUCLEOTIDE SEQUENCE [LARGE SCALE GENOMIC DNA]</scope>
    <source>
        <tissue evidence="1">Muscle</tissue>
    </source>
</reference>
<proteinExistence type="predicted"/>
<organism evidence="1 2">
    <name type="scientific">Portunus trituberculatus</name>
    <name type="common">Swimming crab</name>
    <name type="synonym">Neptunus trituberculatus</name>
    <dbReference type="NCBI Taxonomy" id="210409"/>
    <lineage>
        <taxon>Eukaryota</taxon>
        <taxon>Metazoa</taxon>
        <taxon>Ecdysozoa</taxon>
        <taxon>Arthropoda</taxon>
        <taxon>Crustacea</taxon>
        <taxon>Multicrustacea</taxon>
        <taxon>Malacostraca</taxon>
        <taxon>Eumalacostraca</taxon>
        <taxon>Eucarida</taxon>
        <taxon>Decapoda</taxon>
        <taxon>Pleocyemata</taxon>
        <taxon>Brachyura</taxon>
        <taxon>Eubrachyura</taxon>
        <taxon>Portunoidea</taxon>
        <taxon>Portunidae</taxon>
        <taxon>Portuninae</taxon>
        <taxon>Portunus</taxon>
    </lineage>
</organism>
<evidence type="ECO:0000313" key="1">
    <source>
        <dbReference type="EMBL" id="MPD01881.1"/>
    </source>
</evidence>
<dbReference type="EMBL" id="VSRR010128935">
    <property type="protein sequence ID" value="MPD01881.1"/>
    <property type="molecule type" value="Genomic_DNA"/>
</dbReference>
<evidence type="ECO:0000313" key="2">
    <source>
        <dbReference type="Proteomes" id="UP000324222"/>
    </source>
</evidence>
<sequence>MPAHLSSQCCMARRGTTTTTTTSPLLSSPSLPFPSLHAGRFALYTFAFPALPLRDAQFTLFALRRVFFTLCLHYAVCLARVRRTQF</sequence>
<keyword evidence="2" id="KW-1185">Reference proteome</keyword>
<protein>
    <submittedName>
        <fullName evidence="1">Uncharacterized protein</fullName>
    </submittedName>
</protein>
<accession>A0A5B7JYG8</accession>
<gene>
    <name evidence="1" type="ORF">E2C01_097429</name>
</gene>
<dbReference type="AlphaFoldDB" id="A0A5B7JYG8"/>
<name>A0A5B7JYG8_PORTR</name>
<comment type="caution">
    <text evidence="1">The sequence shown here is derived from an EMBL/GenBank/DDBJ whole genome shotgun (WGS) entry which is preliminary data.</text>
</comment>
<dbReference type="Proteomes" id="UP000324222">
    <property type="component" value="Unassembled WGS sequence"/>
</dbReference>